<proteinExistence type="inferred from homology"/>
<keyword evidence="3 6" id="KW-0812">Transmembrane</keyword>
<evidence type="ECO:0000256" key="5">
    <source>
        <dbReference type="ARBA" id="ARBA00023136"/>
    </source>
</evidence>
<protein>
    <recommendedName>
        <fullName evidence="6">Probable membrane transporter protein</fullName>
    </recommendedName>
</protein>
<evidence type="ECO:0000256" key="2">
    <source>
        <dbReference type="ARBA" id="ARBA00009142"/>
    </source>
</evidence>
<gene>
    <name evidence="7" type="ORF">KO481_40345</name>
</gene>
<keyword evidence="5 6" id="KW-0472">Membrane</keyword>
<dbReference type="Pfam" id="PF01925">
    <property type="entry name" value="TauE"/>
    <property type="match status" value="1"/>
</dbReference>
<organism evidence="7 8">
    <name type="scientific">Nocardia albiluteola</name>
    <dbReference type="NCBI Taxonomy" id="2842303"/>
    <lineage>
        <taxon>Bacteria</taxon>
        <taxon>Bacillati</taxon>
        <taxon>Actinomycetota</taxon>
        <taxon>Actinomycetes</taxon>
        <taxon>Mycobacteriales</taxon>
        <taxon>Nocardiaceae</taxon>
        <taxon>Nocardia</taxon>
    </lineage>
</organism>
<feature type="transmembrane region" description="Helical" evidence="6">
    <location>
        <begin position="35"/>
        <end position="57"/>
    </location>
</feature>
<feature type="transmembrane region" description="Helical" evidence="6">
    <location>
        <begin position="198"/>
        <end position="219"/>
    </location>
</feature>
<dbReference type="PANTHER" id="PTHR43701:SF2">
    <property type="entry name" value="MEMBRANE TRANSPORTER PROTEIN YJNA-RELATED"/>
    <property type="match status" value="1"/>
</dbReference>
<comment type="subcellular location">
    <subcellularLocation>
        <location evidence="6">Cell membrane</location>
        <topology evidence="6">Multi-pass membrane protein</topology>
    </subcellularLocation>
    <subcellularLocation>
        <location evidence="1">Membrane</location>
        <topology evidence="1">Multi-pass membrane protein</topology>
    </subcellularLocation>
</comment>
<dbReference type="Proteomes" id="UP000733379">
    <property type="component" value="Unassembled WGS sequence"/>
</dbReference>
<comment type="caution">
    <text evidence="7">The sequence shown here is derived from an EMBL/GenBank/DDBJ whole genome shotgun (WGS) entry which is preliminary data.</text>
</comment>
<feature type="transmembrane region" description="Helical" evidence="6">
    <location>
        <begin position="166"/>
        <end position="191"/>
    </location>
</feature>
<feature type="transmembrane region" description="Helical" evidence="6">
    <location>
        <begin position="69"/>
        <end position="88"/>
    </location>
</feature>
<evidence type="ECO:0000313" key="7">
    <source>
        <dbReference type="EMBL" id="MBU3067757.1"/>
    </source>
</evidence>
<accession>A0ABS6BBU4</accession>
<dbReference type="PANTHER" id="PTHR43701">
    <property type="entry name" value="MEMBRANE TRANSPORTER PROTEIN MJ0441-RELATED"/>
    <property type="match status" value="1"/>
</dbReference>
<evidence type="ECO:0000256" key="6">
    <source>
        <dbReference type="RuleBase" id="RU363041"/>
    </source>
</evidence>
<name>A0ABS6BBU4_9NOCA</name>
<feature type="transmembrane region" description="Helical" evidence="6">
    <location>
        <begin position="7"/>
        <end position="29"/>
    </location>
</feature>
<reference evidence="7 8" key="1">
    <citation type="submission" date="2021-06" db="EMBL/GenBank/DDBJ databases">
        <title>Actinomycetes sequencing.</title>
        <authorList>
            <person name="Shan Q."/>
        </authorList>
    </citation>
    <scope>NUCLEOTIDE SEQUENCE [LARGE SCALE GENOMIC DNA]</scope>
    <source>
        <strain evidence="7 8">NEAU-G5</strain>
    </source>
</reference>
<feature type="transmembrane region" description="Helical" evidence="6">
    <location>
        <begin position="94"/>
        <end position="114"/>
    </location>
</feature>
<comment type="similarity">
    <text evidence="2 6">Belongs to the 4-toluene sulfonate uptake permease (TSUP) (TC 2.A.102) family.</text>
</comment>
<evidence type="ECO:0000313" key="8">
    <source>
        <dbReference type="Proteomes" id="UP000733379"/>
    </source>
</evidence>
<evidence type="ECO:0000256" key="1">
    <source>
        <dbReference type="ARBA" id="ARBA00004141"/>
    </source>
</evidence>
<sequence>MAVLGFVAGVGVTALGPGGVLVTIGLFAFTNLSPAQIAGTAMVTNITTGVLAAAAYTRSGQLRDRSTRRTALILAATAVIGAPLGVVINKGVSSQAFGILLGAFVAAVAALVWYRDRHSPVDTSHRHPSPITVVALGFGVATASGLVGVGGPVLAVPLLIALDVPVLSAIAAAQVQSVAIAGIGTLGYFAVGVIDWRLAAVIAIPELAGALLGWIVARALPIRTLKYTLVVSLLGLAPYLIFHG</sequence>
<keyword evidence="6" id="KW-1003">Cell membrane</keyword>
<keyword evidence="8" id="KW-1185">Reference proteome</keyword>
<evidence type="ECO:0000256" key="4">
    <source>
        <dbReference type="ARBA" id="ARBA00022989"/>
    </source>
</evidence>
<evidence type="ECO:0000256" key="3">
    <source>
        <dbReference type="ARBA" id="ARBA00022692"/>
    </source>
</evidence>
<feature type="transmembrane region" description="Helical" evidence="6">
    <location>
        <begin position="134"/>
        <end position="160"/>
    </location>
</feature>
<dbReference type="InterPro" id="IPR051598">
    <property type="entry name" value="TSUP/Inactive_protease-like"/>
</dbReference>
<dbReference type="EMBL" id="JAHKNI010000025">
    <property type="protein sequence ID" value="MBU3067757.1"/>
    <property type="molecule type" value="Genomic_DNA"/>
</dbReference>
<keyword evidence="4 6" id="KW-1133">Transmembrane helix</keyword>
<dbReference type="InterPro" id="IPR002781">
    <property type="entry name" value="TM_pro_TauE-like"/>
</dbReference>